<dbReference type="EMBL" id="JANLFC010000080">
    <property type="protein sequence ID" value="MCR4450770.1"/>
    <property type="molecule type" value="Genomic_DNA"/>
</dbReference>
<evidence type="ECO:0000313" key="2">
    <source>
        <dbReference type="Proteomes" id="UP001204061"/>
    </source>
</evidence>
<dbReference type="RefSeq" id="WP_139441059.1">
    <property type="nucleotide sequence ID" value="NZ_CAWOON010000067.1"/>
</dbReference>
<gene>
    <name evidence="1" type="ORF">NS965_20510</name>
</gene>
<name>A0AAW5MJZ6_AERVE</name>
<proteinExistence type="predicted"/>
<accession>A0AAW5MJZ6</accession>
<protein>
    <submittedName>
        <fullName evidence="1">Uncharacterized protein</fullName>
    </submittedName>
</protein>
<sequence>MSYFDEKARQTDVDTIIAFGVKIESRYAKATELSQMLMFTHMLATSDLHTYVKSVFYDSKACICTIELKDDSVFDSDAGDLIKACAEDTINQFQWNGSIYHSHALREWMKEHQV</sequence>
<dbReference type="Proteomes" id="UP001204061">
    <property type="component" value="Unassembled WGS sequence"/>
</dbReference>
<comment type="caution">
    <text evidence="1">The sequence shown here is derived from an EMBL/GenBank/DDBJ whole genome shotgun (WGS) entry which is preliminary data.</text>
</comment>
<reference evidence="1" key="1">
    <citation type="submission" date="2022-08" db="EMBL/GenBank/DDBJ databases">
        <title>A global survey of hypervirulent Aeromonas hydrophila identified this emerging pathogen in farmed fish in the lower Mekong River basin.</title>
        <authorList>
            <person name="Xu T."/>
            <person name="Rasmussen-Ivey C.R."/>
            <person name="Moen F.S."/>
            <person name="Fernandez Bravo A."/>
            <person name="Lamy B."/>
            <person name="Beaz-Hidalgo R."/>
            <person name="Khan C.D."/>
            <person name="Castro Escarpulli G."/>
            <person name="Yasin I.S.M."/>
            <person name="Figueras M.J."/>
            <person name="Azzam Sayuti M."/>
            <person name="Karim M.M."/>
            <person name="Alam K.M."/>
            <person name="Le T.T.T."/>
            <person name="Thao N.H.P."/>
            <person name="Addo S."/>
            <person name="Duodu S."/>
            <person name="Ali S."/>
            <person name="Mey S."/>
            <person name="Somony T."/>
            <person name="Liles M.R."/>
        </authorList>
    </citation>
    <scope>NUCLEOTIDE SEQUENCE</scope>
    <source>
        <strain evidence="1">0.14</strain>
    </source>
</reference>
<dbReference type="AlphaFoldDB" id="A0AAW5MJZ6"/>
<organism evidence="1 2">
    <name type="scientific">Aeromonas veronii</name>
    <dbReference type="NCBI Taxonomy" id="654"/>
    <lineage>
        <taxon>Bacteria</taxon>
        <taxon>Pseudomonadati</taxon>
        <taxon>Pseudomonadota</taxon>
        <taxon>Gammaproteobacteria</taxon>
        <taxon>Aeromonadales</taxon>
        <taxon>Aeromonadaceae</taxon>
        <taxon>Aeromonas</taxon>
    </lineage>
</organism>
<evidence type="ECO:0000313" key="1">
    <source>
        <dbReference type="EMBL" id="MCR4450770.1"/>
    </source>
</evidence>